<protein>
    <submittedName>
        <fullName evidence="2">Uncharacterized protein</fullName>
    </submittedName>
</protein>
<evidence type="ECO:0000256" key="1">
    <source>
        <dbReference type="SAM" id="SignalP"/>
    </source>
</evidence>
<dbReference type="KEGG" id="tca:655051"/>
<dbReference type="OrthoDB" id="6782590at2759"/>
<evidence type="ECO:0000313" key="2">
    <source>
        <dbReference type="EMBL" id="EFA02523.1"/>
    </source>
</evidence>
<proteinExistence type="predicted"/>
<dbReference type="EMBL" id="KQ971338">
    <property type="protein sequence ID" value="EFA02523.1"/>
    <property type="molecule type" value="Genomic_DNA"/>
</dbReference>
<organism evidence="2 3">
    <name type="scientific">Tribolium castaneum</name>
    <name type="common">Red flour beetle</name>
    <dbReference type="NCBI Taxonomy" id="7070"/>
    <lineage>
        <taxon>Eukaryota</taxon>
        <taxon>Metazoa</taxon>
        <taxon>Ecdysozoa</taxon>
        <taxon>Arthropoda</taxon>
        <taxon>Hexapoda</taxon>
        <taxon>Insecta</taxon>
        <taxon>Pterygota</taxon>
        <taxon>Neoptera</taxon>
        <taxon>Endopterygota</taxon>
        <taxon>Coleoptera</taxon>
        <taxon>Polyphaga</taxon>
        <taxon>Cucujiformia</taxon>
        <taxon>Tenebrionidae</taxon>
        <taxon>Tenebrionidae incertae sedis</taxon>
        <taxon>Tribolium</taxon>
    </lineage>
</organism>
<dbReference type="Proteomes" id="UP000007266">
    <property type="component" value="Linkage group 4"/>
</dbReference>
<reference evidence="2 3" key="1">
    <citation type="journal article" date="2008" name="Nature">
        <title>The genome of the model beetle and pest Tribolium castaneum.</title>
        <authorList>
            <consortium name="Tribolium Genome Sequencing Consortium"/>
            <person name="Richards S."/>
            <person name="Gibbs R.A."/>
            <person name="Weinstock G.M."/>
            <person name="Brown S.J."/>
            <person name="Denell R."/>
            <person name="Beeman R.W."/>
            <person name="Gibbs R."/>
            <person name="Beeman R.W."/>
            <person name="Brown S.J."/>
            <person name="Bucher G."/>
            <person name="Friedrich M."/>
            <person name="Grimmelikhuijzen C.J."/>
            <person name="Klingler M."/>
            <person name="Lorenzen M."/>
            <person name="Richards S."/>
            <person name="Roth S."/>
            <person name="Schroder R."/>
            <person name="Tautz D."/>
            <person name="Zdobnov E.M."/>
            <person name="Muzny D."/>
            <person name="Gibbs R.A."/>
            <person name="Weinstock G.M."/>
            <person name="Attaway T."/>
            <person name="Bell S."/>
            <person name="Buhay C.J."/>
            <person name="Chandrabose M.N."/>
            <person name="Chavez D."/>
            <person name="Clerk-Blankenburg K.P."/>
            <person name="Cree A."/>
            <person name="Dao M."/>
            <person name="Davis C."/>
            <person name="Chacko J."/>
            <person name="Dinh H."/>
            <person name="Dugan-Rocha S."/>
            <person name="Fowler G."/>
            <person name="Garner T.T."/>
            <person name="Garnes J."/>
            <person name="Gnirke A."/>
            <person name="Hawes A."/>
            <person name="Hernandez J."/>
            <person name="Hines S."/>
            <person name="Holder M."/>
            <person name="Hume J."/>
            <person name="Jhangiani S.N."/>
            <person name="Joshi V."/>
            <person name="Khan Z.M."/>
            <person name="Jackson L."/>
            <person name="Kovar C."/>
            <person name="Kowis A."/>
            <person name="Lee S."/>
            <person name="Lewis L.R."/>
            <person name="Margolis J."/>
            <person name="Morgan M."/>
            <person name="Nazareth L.V."/>
            <person name="Nguyen N."/>
            <person name="Okwuonu G."/>
            <person name="Parker D."/>
            <person name="Richards S."/>
            <person name="Ruiz S.J."/>
            <person name="Santibanez J."/>
            <person name="Savard J."/>
            <person name="Scherer S.E."/>
            <person name="Schneider B."/>
            <person name="Sodergren E."/>
            <person name="Tautz D."/>
            <person name="Vattahil S."/>
            <person name="Villasana D."/>
            <person name="White C.S."/>
            <person name="Wright R."/>
            <person name="Park Y."/>
            <person name="Beeman R.W."/>
            <person name="Lord J."/>
            <person name="Oppert B."/>
            <person name="Lorenzen M."/>
            <person name="Brown S."/>
            <person name="Wang L."/>
            <person name="Savard J."/>
            <person name="Tautz D."/>
            <person name="Richards S."/>
            <person name="Weinstock G."/>
            <person name="Gibbs R.A."/>
            <person name="Liu Y."/>
            <person name="Worley K."/>
            <person name="Weinstock G."/>
            <person name="Elsik C.G."/>
            <person name="Reese J.T."/>
            <person name="Elhaik E."/>
            <person name="Landan G."/>
            <person name="Graur D."/>
            <person name="Arensburger P."/>
            <person name="Atkinson P."/>
            <person name="Beeman R.W."/>
            <person name="Beidler J."/>
            <person name="Brown S.J."/>
            <person name="Demuth J.P."/>
            <person name="Drury D.W."/>
            <person name="Du Y.Z."/>
            <person name="Fujiwara H."/>
            <person name="Lorenzen M."/>
            <person name="Maselli V."/>
            <person name="Osanai M."/>
            <person name="Park Y."/>
            <person name="Robertson H.M."/>
            <person name="Tu Z."/>
            <person name="Wang J.J."/>
            <person name="Wang S."/>
            <person name="Richards S."/>
            <person name="Song H."/>
            <person name="Zhang L."/>
            <person name="Sodergren E."/>
            <person name="Werner D."/>
            <person name="Stanke M."/>
            <person name="Morgenstern B."/>
            <person name="Solovyev V."/>
            <person name="Kosarev P."/>
            <person name="Brown G."/>
            <person name="Chen H.C."/>
            <person name="Ermolaeva O."/>
            <person name="Hlavina W."/>
            <person name="Kapustin Y."/>
            <person name="Kiryutin B."/>
            <person name="Kitts P."/>
            <person name="Maglott D."/>
            <person name="Pruitt K."/>
            <person name="Sapojnikov V."/>
            <person name="Souvorov A."/>
            <person name="Mackey A.J."/>
            <person name="Waterhouse R.M."/>
            <person name="Wyder S."/>
            <person name="Zdobnov E.M."/>
            <person name="Zdobnov E.M."/>
            <person name="Wyder S."/>
            <person name="Kriventseva E.V."/>
            <person name="Kadowaki T."/>
            <person name="Bork P."/>
            <person name="Aranda M."/>
            <person name="Bao R."/>
            <person name="Beermann A."/>
            <person name="Berns N."/>
            <person name="Bolognesi R."/>
            <person name="Bonneton F."/>
            <person name="Bopp D."/>
            <person name="Brown S.J."/>
            <person name="Bucher G."/>
            <person name="Butts T."/>
            <person name="Chaumot A."/>
            <person name="Denell R.E."/>
            <person name="Ferrier D.E."/>
            <person name="Friedrich M."/>
            <person name="Gordon C.M."/>
            <person name="Jindra M."/>
            <person name="Klingler M."/>
            <person name="Lan Q."/>
            <person name="Lattorff H.M."/>
            <person name="Laudet V."/>
            <person name="von Levetsow C."/>
            <person name="Liu Z."/>
            <person name="Lutz R."/>
            <person name="Lynch J.A."/>
            <person name="da Fonseca R.N."/>
            <person name="Posnien N."/>
            <person name="Reuter R."/>
            <person name="Roth S."/>
            <person name="Savard J."/>
            <person name="Schinko J.B."/>
            <person name="Schmitt C."/>
            <person name="Schoppmeier M."/>
            <person name="Schroder R."/>
            <person name="Shippy T.D."/>
            <person name="Simonnet F."/>
            <person name="Marques-Souza H."/>
            <person name="Tautz D."/>
            <person name="Tomoyasu Y."/>
            <person name="Trauner J."/>
            <person name="Van der Zee M."/>
            <person name="Vervoort M."/>
            <person name="Wittkopp N."/>
            <person name="Wimmer E.A."/>
            <person name="Yang X."/>
            <person name="Jones A.K."/>
            <person name="Sattelle D.B."/>
            <person name="Ebert P.R."/>
            <person name="Nelson D."/>
            <person name="Scott J.G."/>
            <person name="Beeman R.W."/>
            <person name="Muthukrishnan S."/>
            <person name="Kramer K.J."/>
            <person name="Arakane Y."/>
            <person name="Beeman R.W."/>
            <person name="Zhu Q."/>
            <person name="Hogenkamp D."/>
            <person name="Dixit R."/>
            <person name="Oppert B."/>
            <person name="Jiang H."/>
            <person name="Zou Z."/>
            <person name="Marshall J."/>
            <person name="Elpidina E."/>
            <person name="Vinokurov K."/>
            <person name="Oppert C."/>
            <person name="Zou Z."/>
            <person name="Evans J."/>
            <person name="Lu Z."/>
            <person name="Zhao P."/>
            <person name="Sumathipala N."/>
            <person name="Altincicek B."/>
            <person name="Vilcinskas A."/>
            <person name="Williams M."/>
            <person name="Hultmark D."/>
            <person name="Hetru C."/>
            <person name="Jiang H."/>
            <person name="Grimmelikhuijzen C.J."/>
            <person name="Hauser F."/>
            <person name="Cazzamali G."/>
            <person name="Williamson M."/>
            <person name="Park Y."/>
            <person name="Li B."/>
            <person name="Tanaka Y."/>
            <person name="Predel R."/>
            <person name="Neupert S."/>
            <person name="Schachtner J."/>
            <person name="Verleyen P."/>
            <person name="Raible F."/>
            <person name="Bork P."/>
            <person name="Friedrich M."/>
            <person name="Walden K.K."/>
            <person name="Robertson H.M."/>
            <person name="Angeli S."/>
            <person name="Foret S."/>
            <person name="Bucher G."/>
            <person name="Schuetz S."/>
            <person name="Maleszka R."/>
            <person name="Wimmer E.A."/>
            <person name="Beeman R.W."/>
            <person name="Lorenzen M."/>
            <person name="Tomoyasu Y."/>
            <person name="Miller S.C."/>
            <person name="Grossmann D."/>
            <person name="Bucher G."/>
        </authorList>
    </citation>
    <scope>NUCLEOTIDE SEQUENCE [LARGE SCALE GENOMIC DNA]</scope>
    <source>
        <strain evidence="2 3">Georgia GA2</strain>
    </source>
</reference>
<dbReference type="HOGENOM" id="CLU_122105_0_0_1"/>
<evidence type="ECO:0000313" key="3">
    <source>
        <dbReference type="Proteomes" id="UP000007266"/>
    </source>
</evidence>
<accession>D2A0L2</accession>
<keyword evidence="3" id="KW-1185">Reference proteome</keyword>
<gene>
    <name evidence="2" type="primary">AUGUSTUS-3.0.2_08228</name>
    <name evidence="2" type="ORF">TcasGA2_TC008228</name>
</gene>
<feature type="chain" id="PRO_5003028177" evidence="1">
    <location>
        <begin position="18"/>
        <end position="141"/>
    </location>
</feature>
<dbReference type="AlphaFoldDB" id="D2A0L2"/>
<feature type="signal peptide" evidence="1">
    <location>
        <begin position="1"/>
        <end position="17"/>
    </location>
</feature>
<keyword evidence="1" id="KW-0732">Signal</keyword>
<reference evidence="2 3" key="2">
    <citation type="journal article" date="2010" name="Nucleic Acids Res.">
        <title>BeetleBase in 2010: revisions to provide comprehensive genomic information for Tribolium castaneum.</title>
        <authorList>
            <person name="Kim H.S."/>
            <person name="Murphy T."/>
            <person name="Xia J."/>
            <person name="Caragea D."/>
            <person name="Park Y."/>
            <person name="Beeman R.W."/>
            <person name="Lorenzen M.D."/>
            <person name="Butcher S."/>
            <person name="Manak J.R."/>
            <person name="Brown S.J."/>
        </authorList>
    </citation>
    <scope>GENOME REANNOTATION</scope>
    <source>
        <strain evidence="2 3">Georgia GA2</strain>
    </source>
</reference>
<dbReference type="PhylomeDB" id="D2A0L2"/>
<dbReference type="InParanoid" id="D2A0L2"/>
<name>D2A0L2_TRICA</name>
<sequence>MNALLVSCLALATFAYAFPSGEEGVILKGPSGIVTNHGPIGPAGSEIDDGWEGGEGEGLEGGRGLGEGWGHGIVLAAPIAVEHSLGVITKGGGTIGVSEHGAAIRGPPTAPVIVAGPSGKIKADGLWGPTKNVGLKWGHGW</sequence>